<dbReference type="eggNOG" id="COG2194">
    <property type="taxonomic scope" value="Bacteria"/>
</dbReference>
<dbReference type="Proteomes" id="UP000050398">
    <property type="component" value="Unassembled WGS sequence"/>
</dbReference>
<keyword evidence="1" id="KW-0812">Transmembrane</keyword>
<dbReference type="AlphaFoldDB" id="A0A0P6VYV6"/>
<accession>A0A0P6VYV6</accession>
<keyword evidence="1" id="KW-0472">Membrane</keyword>
<dbReference type="InterPro" id="IPR024164">
    <property type="entry name" value="KinB-signalling_activ"/>
</dbReference>
<dbReference type="OrthoDB" id="2374256at2"/>
<feature type="transmembrane region" description="Helical" evidence="1">
    <location>
        <begin position="147"/>
        <end position="167"/>
    </location>
</feature>
<protein>
    <submittedName>
        <fullName evidence="2">KinB-signaling pathway activation protein</fullName>
    </submittedName>
</protein>
<dbReference type="Pfam" id="PF14089">
    <property type="entry name" value="KbaA"/>
    <property type="match status" value="1"/>
</dbReference>
<feature type="transmembrane region" description="Helical" evidence="1">
    <location>
        <begin position="115"/>
        <end position="135"/>
    </location>
</feature>
<dbReference type="EMBL" id="LIXZ01000019">
    <property type="protein sequence ID" value="KPL58107.1"/>
    <property type="molecule type" value="Genomic_DNA"/>
</dbReference>
<evidence type="ECO:0000256" key="1">
    <source>
        <dbReference type="SAM" id="Phobius"/>
    </source>
</evidence>
<dbReference type="RefSeq" id="WP_060674077.1">
    <property type="nucleotide sequence ID" value="NZ_LIXZ01000019.1"/>
</dbReference>
<gene>
    <name evidence="2" type="ORF">AM506_18175</name>
</gene>
<dbReference type="PATRIC" id="fig|218284.4.peg.1860"/>
<name>A0A0P6VYV6_9BACI</name>
<organism evidence="2 3">
    <name type="scientific">Rossellomorea vietnamensis</name>
    <dbReference type="NCBI Taxonomy" id="218284"/>
    <lineage>
        <taxon>Bacteria</taxon>
        <taxon>Bacillati</taxon>
        <taxon>Bacillota</taxon>
        <taxon>Bacilli</taxon>
        <taxon>Bacillales</taxon>
        <taxon>Bacillaceae</taxon>
        <taxon>Rossellomorea</taxon>
    </lineage>
</organism>
<evidence type="ECO:0000313" key="3">
    <source>
        <dbReference type="Proteomes" id="UP000050398"/>
    </source>
</evidence>
<comment type="caution">
    <text evidence="2">The sequence shown here is derived from an EMBL/GenBank/DDBJ whole genome shotgun (WGS) entry which is preliminary data.</text>
</comment>
<evidence type="ECO:0000313" key="2">
    <source>
        <dbReference type="EMBL" id="KPL58107.1"/>
    </source>
</evidence>
<dbReference type="PIRSF" id="PIRSF029886">
    <property type="entry name" value="KBAA"/>
    <property type="match status" value="1"/>
</dbReference>
<feature type="transmembrane region" description="Helical" evidence="1">
    <location>
        <begin position="173"/>
        <end position="190"/>
    </location>
</feature>
<feature type="transmembrane region" description="Helical" evidence="1">
    <location>
        <begin position="9"/>
        <end position="30"/>
    </location>
</feature>
<feature type="transmembrane region" description="Helical" evidence="1">
    <location>
        <begin position="84"/>
        <end position="103"/>
    </location>
</feature>
<sequence length="211" mass="24179">MTIRNWIRLFIHTLVIGGAVTGVAALIIRWDQFGPYFQDGNVIGILSSLLWFIFVGFTFSVISQMGYFAYLTIHQFGMGMFKSLWNPVQMVLIALVLFDLIYFRFRAFAVEGESYTPYILLGIGIFVVGLVVAYIKNQQSEAKTNTFVSALFFMIVVTTLEWLPVLLVNSVKWLYLMLLALLACNAFQLLRLPKYIEKSQTERERRQSAKS</sequence>
<proteinExistence type="predicted"/>
<reference evidence="2 3" key="1">
    <citation type="submission" date="2015-08" db="EMBL/GenBank/DDBJ databases">
        <title>Draft Genome Sequence of Bacillus vietnamensis UCD-SED5.</title>
        <authorList>
            <person name="Lee R.D."/>
            <person name="Jospin G."/>
            <person name="Lang J.M."/>
            <person name="Coil D.A."/>
            <person name="Eisen J.A."/>
        </authorList>
    </citation>
    <scope>NUCLEOTIDE SEQUENCE [LARGE SCALE GENOMIC DNA]</scope>
    <source>
        <strain evidence="2 3">UCD-SED5</strain>
    </source>
</reference>
<keyword evidence="1" id="KW-1133">Transmembrane helix</keyword>
<dbReference type="GO" id="GO:0045881">
    <property type="term" value="P:positive regulation of sporulation resulting in formation of a cellular spore"/>
    <property type="evidence" value="ECO:0007669"/>
    <property type="project" value="InterPro"/>
</dbReference>
<dbReference type="SMART" id="SM01251">
    <property type="entry name" value="KbaA"/>
    <property type="match status" value="1"/>
</dbReference>
<feature type="transmembrane region" description="Helical" evidence="1">
    <location>
        <begin position="50"/>
        <end position="72"/>
    </location>
</feature>